<sequence>MNDMRWSKSNDTALLFVANSWNEVQDFAQLGSNPVSLWLKKNNLILNVDKTKYMRFIHSCGSYASNCYCPPIEEVNTIKCTVHASHYTTALVV</sequence>
<name>A0A8J9YHJ4_9NEOP</name>
<keyword evidence="2" id="KW-1185">Reference proteome</keyword>
<accession>A0A8J9YHJ4</accession>
<organism evidence="1 2">
    <name type="scientific">Brenthis ino</name>
    <name type="common">lesser marbled fritillary</name>
    <dbReference type="NCBI Taxonomy" id="405034"/>
    <lineage>
        <taxon>Eukaryota</taxon>
        <taxon>Metazoa</taxon>
        <taxon>Ecdysozoa</taxon>
        <taxon>Arthropoda</taxon>
        <taxon>Hexapoda</taxon>
        <taxon>Insecta</taxon>
        <taxon>Pterygota</taxon>
        <taxon>Neoptera</taxon>
        <taxon>Endopterygota</taxon>
        <taxon>Lepidoptera</taxon>
        <taxon>Glossata</taxon>
        <taxon>Ditrysia</taxon>
        <taxon>Papilionoidea</taxon>
        <taxon>Nymphalidae</taxon>
        <taxon>Heliconiinae</taxon>
        <taxon>Argynnini</taxon>
        <taxon>Brenthis</taxon>
    </lineage>
</organism>
<gene>
    <name evidence="1" type="ORF">BINO364_LOCUS13286</name>
</gene>
<protein>
    <submittedName>
        <fullName evidence="1">Uncharacterized protein</fullName>
    </submittedName>
</protein>
<dbReference type="EMBL" id="OV170227">
    <property type="protein sequence ID" value="CAH0728021.1"/>
    <property type="molecule type" value="Genomic_DNA"/>
</dbReference>
<reference evidence="1" key="1">
    <citation type="submission" date="2021-12" db="EMBL/GenBank/DDBJ databases">
        <authorList>
            <person name="Martin H S."/>
        </authorList>
    </citation>
    <scope>NUCLEOTIDE SEQUENCE</scope>
</reference>
<dbReference type="Proteomes" id="UP000838878">
    <property type="component" value="Chromosome 7"/>
</dbReference>
<evidence type="ECO:0000313" key="2">
    <source>
        <dbReference type="Proteomes" id="UP000838878"/>
    </source>
</evidence>
<dbReference type="AlphaFoldDB" id="A0A8J9YHJ4"/>
<proteinExistence type="predicted"/>
<dbReference type="OrthoDB" id="445826at2759"/>
<evidence type="ECO:0000313" key="1">
    <source>
        <dbReference type="EMBL" id="CAH0728021.1"/>
    </source>
</evidence>
<feature type="non-terminal residue" evidence="1">
    <location>
        <position position="93"/>
    </location>
</feature>